<dbReference type="Gene3D" id="1.20.120.450">
    <property type="entry name" value="dinb family like domain"/>
    <property type="match status" value="1"/>
</dbReference>
<gene>
    <name evidence="4" type="ORF">COS47_01055</name>
</gene>
<feature type="binding site" evidence="3">
    <location>
        <position position="143"/>
    </location>
    <ligand>
        <name>a divalent metal cation</name>
        <dbReference type="ChEBI" id="CHEBI:60240"/>
    </ligand>
</feature>
<dbReference type="InterPro" id="IPR007837">
    <property type="entry name" value="DinB"/>
</dbReference>
<accession>A0A2M7BYK5</accession>
<evidence type="ECO:0008006" key="6">
    <source>
        <dbReference type="Google" id="ProtNLM"/>
    </source>
</evidence>
<name>A0A2M7BYK5_9BACT</name>
<reference evidence="5" key="1">
    <citation type="submission" date="2017-09" db="EMBL/GenBank/DDBJ databases">
        <title>Depth-based differentiation of microbial function through sediment-hosted aquifers and enrichment of novel symbionts in the deep terrestrial subsurface.</title>
        <authorList>
            <person name="Probst A.J."/>
            <person name="Ladd B."/>
            <person name="Jarett J.K."/>
            <person name="Geller-Mcgrath D.E."/>
            <person name="Sieber C.M.K."/>
            <person name="Emerson J.B."/>
            <person name="Anantharaman K."/>
            <person name="Thomas B.C."/>
            <person name="Malmstrom R."/>
            <person name="Stieglmeier M."/>
            <person name="Klingl A."/>
            <person name="Woyke T."/>
            <person name="Ryan C.M."/>
            <person name="Banfield J.F."/>
        </authorList>
    </citation>
    <scope>NUCLEOTIDE SEQUENCE [LARGE SCALE GENOMIC DNA]</scope>
</reference>
<dbReference type="SUPFAM" id="SSF109854">
    <property type="entry name" value="DinB/YfiT-like putative metalloenzymes"/>
    <property type="match status" value="1"/>
</dbReference>
<comment type="similarity">
    <text evidence="1">Belongs to the DinB family.</text>
</comment>
<dbReference type="GO" id="GO:0046872">
    <property type="term" value="F:metal ion binding"/>
    <property type="evidence" value="ECO:0007669"/>
    <property type="project" value="UniProtKB-KW"/>
</dbReference>
<dbReference type="EMBL" id="PEUV01000021">
    <property type="protein sequence ID" value="PIV12720.1"/>
    <property type="molecule type" value="Genomic_DNA"/>
</dbReference>
<evidence type="ECO:0000313" key="4">
    <source>
        <dbReference type="EMBL" id="PIV12720.1"/>
    </source>
</evidence>
<evidence type="ECO:0000256" key="3">
    <source>
        <dbReference type="PIRSR" id="PIRSR607837-1"/>
    </source>
</evidence>
<comment type="caution">
    <text evidence="4">The sequence shown here is derived from an EMBL/GenBank/DDBJ whole genome shotgun (WGS) entry which is preliminary data.</text>
</comment>
<dbReference type="Pfam" id="PF05163">
    <property type="entry name" value="DinB"/>
    <property type="match status" value="1"/>
</dbReference>
<keyword evidence="2 3" id="KW-0479">Metal-binding</keyword>
<feature type="binding site" evidence="3">
    <location>
        <position position="147"/>
    </location>
    <ligand>
        <name>a divalent metal cation</name>
        <dbReference type="ChEBI" id="CHEBI:60240"/>
    </ligand>
</feature>
<evidence type="ECO:0000256" key="1">
    <source>
        <dbReference type="ARBA" id="ARBA00008635"/>
    </source>
</evidence>
<evidence type="ECO:0000256" key="2">
    <source>
        <dbReference type="ARBA" id="ARBA00022723"/>
    </source>
</evidence>
<dbReference type="AlphaFoldDB" id="A0A2M7BYK5"/>
<dbReference type="InterPro" id="IPR034660">
    <property type="entry name" value="DinB/YfiT-like"/>
</dbReference>
<proteinExistence type="inferred from homology"/>
<sequence>MGKEQETTKEREPMLEVLLKGWRETRQLTLDWIEALSVEQLNQELPRPGLNSYTKHIYEMGEVQRIYTAVLVGEKPDMEKVTSLTFESEKMVTKTKDELKQFLNECDRKFYEVVNKVKDWQEKVSVFGVDVSKFGVIELLIRHETLHHGQFIAFGYILGIQFPQSWIDAWALPTK</sequence>
<organism evidence="4 5">
    <name type="scientific">Candidatus Nealsonbacteria bacterium CG03_land_8_20_14_0_80_36_12</name>
    <dbReference type="NCBI Taxonomy" id="1974701"/>
    <lineage>
        <taxon>Bacteria</taxon>
        <taxon>Candidatus Nealsoniibacteriota</taxon>
    </lineage>
</organism>
<evidence type="ECO:0000313" key="5">
    <source>
        <dbReference type="Proteomes" id="UP000230324"/>
    </source>
</evidence>
<protein>
    <recommendedName>
        <fullName evidence="6">DinB-like domain-containing protein</fullName>
    </recommendedName>
</protein>
<dbReference type="Proteomes" id="UP000230324">
    <property type="component" value="Unassembled WGS sequence"/>
</dbReference>